<evidence type="ECO:0000256" key="14">
    <source>
        <dbReference type="ARBA" id="ARBA00053943"/>
    </source>
</evidence>
<dbReference type="Gene3D" id="3.30.565.10">
    <property type="entry name" value="Histidine kinase-like ATPase, C-terminal domain"/>
    <property type="match status" value="1"/>
</dbReference>
<dbReference type="FunFam" id="3.40.50.670:FF:000001">
    <property type="entry name" value="DNA topoisomerase 2"/>
    <property type="match status" value="2"/>
</dbReference>
<dbReference type="InterPro" id="IPR002205">
    <property type="entry name" value="Topo_IIA_dom_A"/>
</dbReference>
<dbReference type="InterPro" id="IPR013759">
    <property type="entry name" value="Topo_IIA_B_C"/>
</dbReference>
<feature type="region of interest" description="Disordered" evidence="17">
    <location>
        <begin position="1179"/>
        <end position="1241"/>
    </location>
</feature>
<dbReference type="InterPro" id="IPR014721">
    <property type="entry name" value="Ribsml_uS5_D2-typ_fold_subgr"/>
</dbReference>
<dbReference type="GO" id="GO:0000819">
    <property type="term" value="P:sister chromatid segregation"/>
    <property type="evidence" value="ECO:0007669"/>
    <property type="project" value="TreeGrafter"/>
</dbReference>
<dbReference type="GO" id="GO:0005524">
    <property type="term" value="F:ATP binding"/>
    <property type="evidence" value="ECO:0007669"/>
    <property type="project" value="UniProtKB-UniRule"/>
</dbReference>
<dbReference type="CDD" id="cd03481">
    <property type="entry name" value="TopoIIA_Trans_ScTopoIIA"/>
    <property type="match status" value="1"/>
</dbReference>
<evidence type="ECO:0000256" key="3">
    <source>
        <dbReference type="ARBA" id="ARBA00001946"/>
    </source>
</evidence>
<dbReference type="Pfam" id="PF00204">
    <property type="entry name" value="DNA_gyraseB"/>
    <property type="match status" value="1"/>
</dbReference>
<dbReference type="PANTHER" id="PTHR10169">
    <property type="entry name" value="DNA TOPOISOMERASE/GYRASE"/>
    <property type="match status" value="1"/>
</dbReference>
<dbReference type="InterPro" id="IPR001241">
    <property type="entry name" value="Topo_IIA"/>
</dbReference>
<evidence type="ECO:0000256" key="8">
    <source>
        <dbReference type="ARBA" id="ARBA00022741"/>
    </source>
</evidence>
<evidence type="ECO:0000259" key="19">
    <source>
        <dbReference type="PROSITE" id="PS52040"/>
    </source>
</evidence>
<evidence type="ECO:0000313" key="21">
    <source>
        <dbReference type="Proteomes" id="UP000266861"/>
    </source>
</evidence>
<evidence type="ECO:0000256" key="5">
    <source>
        <dbReference type="ARBA" id="ARBA00012895"/>
    </source>
</evidence>
<dbReference type="CDD" id="cd16930">
    <property type="entry name" value="HATPase_TopII-like"/>
    <property type="match status" value="1"/>
</dbReference>
<dbReference type="SUPFAM" id="SSF54211">
    <property type="entry name" value="Ribosomal protein S5 domain 2-like"/>
    <property type="match status" value="1"/>
</dbReference>
<evidence type="ECO:0000256" key="11">
    <source>
        <dbReference type="ARBA" id="ARBA00023029"/>
    </source>
</evidence>
<evidence type="ECO:0000256" key="6">
    <source>
        <dbReference type="ARBA" id="ARBA00019635"/>
    </source>
</evidence>
<name>A0A397IPB8_9GLOM</name>
<evidence type="ECO:0000313" key="20">
    <source>
        <dbReference type="EMBL" id="RHZ75004.1"/>
    </source>
</evidence>
<dbReference type="Gene3D" id="1.10.268.10">
    <property type="entry name" value="Topoisomerase, domain 3"/>
    <property type="match status" value="1"/>
</dbReference>
<dbReference type="AlphaFoldDB" id="A0A397IPB8"/>
<evidence type="ECO:0000256" key="2">
    <source>
        <dbReference type="ARBA" id="ARBA00001913"/>
    </source>
</evidence>
<comment type="similarity">
    <text evidence="4 16">Belongs to the type II topoisomerase family.</text>
</comment>
<dbReference type="FunFam" id="3.90.199.10:FF:000002">
    <property type="entry name" value="DNA topoisomerase 2"/>
    <property type="match status" value="1"/>
</dbReference>
<dbReference type="InterPro" id="IPR013760">
    <property type="entry name" value="Topo_IIA-like_dom_sf"/>
</dbReference>
<comment type="function">
    <text evidence="14 16">Control of topological states of DNA by transient breakage and subsequent rejoining of DNA strands. Topoisomerase II makes double-strand breaks.</text>
</comment>
<evidence type="ECO:0000256" key="13">
    <source>
        <dbReference type="ARBA" id="ARBA00023235"/>
    </source>
</evidence>
<feature type="domain" description="Toprim" evidence="18">
    <location>
        <begin position="479"/>
        <end position="593"/>
    </location>
</feature>
<keyword evidence="8 16" id="KW-0547">Nucleotide-binding</keyword>
<comment type="cofactor">
    <cofactor evidence="2">
        <name>Ca(2+)</name>
        <dbReference type="ChEBI" id="CHEBI:29108"/>
    </cofactor>
</comment>
<dbReference type="InterPro" id="IPR013758">
    <property type="entry name" value="Topo_IIA_A/C_ab"/>
</dbReference>
<comment type="caution">
    <text evidence="20">The sequence shown here is derived from an EMBL/GenBank/DDBJ whole genome shotgun (WGS) entry which is preliminary data.</text>
</comment>
<keyword evidence="9 16" id="KW-0067">ATP-binding</keyword>
<comment type="subunit">
    <text evidence="16">Homodimer.</text>
</comment>
<keyword evidence="10" id="KW-0460">Magnesium</keyword>
<dbReference type="InterPro" id="IPR006171">
    <property type="entry name" value="TOPRIM_dom"/>
</dbReference>
<dbReference type="STRING" id="1348612.A0A397IPB8"/>
<comment type="catalytic activity">
    <reaction evidence="1 15 16">
        <text>ATP-dependent breakage, passage and rejoining of double-stranded DNA.</text>
        <dbReference type="EC" id="5.6.2.2"/>
    </reaction>
</comment>
<dbReference type="PROSITE" id="PS52040">
    <property type="entry name" value="TOPO_IIA"/>
    <property type="match status" value="1"/>
</dbReference>
<gene>
    <name evidence="20" type="ORF">Glove_218g48</name>
</gene>
<dbReference type="PRINTS" id="PR01158">
    <property type="entry name" value="TOPISMRASEII"/>
</dbReference>
<dbReference type="PRINTS" id="PR00418">
    <property type="entry name" value="TPI2FAMILY"/>
</dbReference>
<dbReference type="EMBL" id="PQFF01000203">
    <property type="protein sequence ID" value="RHZ75004.1"/>
    <property type="molecule type" value="Genomic_DNA"/>
</dbReference>
<dbReference type="SUPFAM" id="SSF55874">
    <property type="entry name" value="ATPase domain of HSP90 chaperone/DNA topoisomerase II/histidine kinase"/>
    <property type="match status" value="1"/>
</dbReference>
<evidence type="ECO:0000256" key="1">
    <source>
        <dbReference type="ARBA" id="ARBA00000185"/>
    </source>
</evidence>
<proteinExistence type="inferred from homology"/>
<sequence length="1241" mass="141927">MSNSNKVKPQTKRARKDNLVQTDMDLYIEASSKATSVQAIPQAEKTVEEIYQKKSQLEHILLRPDTYIGSAETIAEKLWVYDSESDTMKFKEVNIVPGLYKIVDEILVNAADNKIRDPTMDTIRVNIDKEQNVISVYNNGKGIPIEIHKEEGIYVPELIFGHLLTSSNYNDDERKVTGGRNGYGAKLTNIFSTEFIVETTNKGIKKKYHQVFKNNMSIIEKPKITTYSKDEYTKIIFKPDLAKFNLTELTDDIISLLKKRVYDLAGCIKGIKVFLNNNRISIKCFKDYALKYITSFNSNGESSSSSPKPFMQHEVVNDRWELAIAASHDGQFQQVSFVNSIATTKGGTHVNHVLDQLVNKITETVKKNKEVKDAKLKPHTVKNHLWIFINCLIENPSFDSQTKETLTLRQNSFGSKCHFSDNFINKVLKSDIIEDIIVEVKTKQVTELKKTDGAKKSKVTTIDKLSDAKNAGTRKSAECTLILTEGDSAKTLAVAGLSSVGRDNYGVFPLKGKLLNVREASTSQILKNEEIQSIKKILGLQHDKTYTSAKDLRYGHLMIMTDQDHDGSHIKGLIINFLDHFYPSLMKIPGFLKEFITPIVRCTNARTKRKLSFFTLPEYENWKKINDDGKGWDIKYYKGLGTSSPAEAKEYFAAINLHMKPFREVQEGERELIDMAFSKKKPDERKEWLRNYTPGTYIDHSASEITITNFINQELILYSMADNIRSIPSMLDGLKPGQRKVLFGCFKRKLNKEIKVIQLAGYVSEHSAYHHGEASLHSTIITMANNFIGSNNLNLLEPSGQFGSRIQGGKDSASARYINTRLNPLTRLVFSPHDDELLNYLNDDGTSIEPEWYLPILPTVLVNGTEGIGTGWSTSIPNYNPTDIVENLKNLMAGKELVTMTPWYRGFRGKIEQMGRDKYKVSGIIERDTVDESVIHITELPIKTWTHNYENELKKMMGGDDNKTTGYIKKYHDESTFWRPNFEVTLEDELINDSDEELEKKFKTSSNLSTSNMVCFDREGRLKKFGSAEEILMEFYHLRLEYYFKRKDYLVKKIEHECKRLQNKNRFIKMKINGDLKFEGMKKAAIVNLLDSKGFDRITSKDDSESAEESENRNGFDYLMRTPAWSFSEEEAEKCDKQHKQKCEELSVLRQTHPKELWRADLDKFSEEWEDVEEEFNRVVDEASKRESEKKGGRNAKGKGKSKVNGGETKKQPVKTALSNENNKKRGTKRKLDDDDDFVID</sequence>
<dbReference type="Pfam" id="PF00521">
    <property type="entry name" value="DNA_topoisoIV"/>
    <property type="match status" value="1"/>
</dbReference>
<dbReference type="InterPro" id="IPR020568">
    <property type="entry name" value="Ribosomal_Su5_D2-typ_SF"/>
</dbReference>
<dbReference type="InterPro" id="IPR018522">
    <property type="entry name" value="TopoIIA_CS"/>
</dbReference>
<dbReference type="GO" id="GO:0006265">
    <property type="term" value="P:DNA topological change"/>
    <property type="evidence" value="ECO:0007669"/>
    <property type="project" value="UniProtKB-UniRule"/>
</dbReference>
<dbReference type="Gene3D" id="3.30.1360.40">
    <property type="match status" value="1"/>
</dbReference>
<dbReference type="Proteomes" id="UP000266861">
    <property type="component" value="Unassembled WGS sequence"/>
</dbReference>
<dbReference type="SMART" id="SM00387">
    <property type="entry name" value="HATPase_c"/>
    <property type="match status" value="1"/>
</dbReference>
<dbReference type="CDD" id="cd00187">
    <property type="entry name" value="TOP4c"/>
    <property type="match status" value="1"/>
</dbReference>
<dbReference type="FunFam" id="3.30.230.10:FF:000008">
    <property type="entry name" value="DNA topoisomerase 2"/>
    <property type="match status" value="1"/>
</dbReference>
<dbReference type="PROSITE" id="PS00177">
    <property type="entry name" value="TOPOISOMERASE_II"/>
    <property type="match status" value="1"/>
</dbReference>
<dbReference type="PROSITE" id="PS50880">
    <property type="entry name" value="TOPRIM"/>
    <property type="match status" value="1"/>
</dbReference>
<dbReference type="OrthoDB" id="276498at2759"/>
<keyword evidence="12 15" id="KW-0238">DNA-binding</keyword>
<dbReference type="Gene3D" id="3.40.50.670">
    <property type="match status" value="1"/>
</dbReference>
<evidence type="ECO:0000259" key="18">
    <source>
        <dbReference type="PROSITE" id="PS50880"/>
    </source>
</evidence>
<dbReference type="InterPro" id="IPR036890">
    <property type="entry name" value="HATPase_C_sf"/>
</dbReference>
<dbReference type="InterPro" id="IPR034157">
    <property type="entry name" value="TOPRIM_TopoII"/>
</dbReference>
<organism evidence="20 21">
    <name type="scientific">Diversispora epigaea</name>
    <dbReference type="NCBI Taxonomy" id="1348612"/>
    <lineage>
        <taxon>Eukaryota</taxon>
        <taxon>Fungi</taxon>
        <taxon>Fungi incertae sedis</taxon>
        <taxon>Mucoromycota</taxon>
        <taxon>Glomeromycotina</taxon>
        <taxon>Glomeromycetes</taxon>
        <taxon>Diversisporales</taxon>
        <taxon>Diversisporaceae</taxon>
        <taxon>Diversispora</taxon>
    </lineage>
</organism>
<keyword evidence="11 15" id="KW-0799">Topoisomerase</keyword>
<evidence type="ECO:0000256" key="12">
    <source>
        <dbReference type="ARBA" id="ARBA00023125"/>
    </source>
</evidence>
<dbReference type="InterPro" id="IPR001154">
    <property type="entry name" value="TopoII_euk"/>
</dbReference>
<dbReference type="Pfam" id="PF02518">
    <property type="entry name" value="HATPase_c"/>
    <property type="match status" value="1"/>
</dbReference>
<dbReference type="InterPro" id="IPR013757">
    <property type="entry name" value="Topo_IIA_A_a_sf"/>
</dbReference>
<dbReference type="FunFam" id="3.30.1490.30:FF:000001">
    <property type="entry name" value="DNA topoisomerase 2"/>
    <property type="match status" value="1"/>
</dbReference>
<dbReference type="InterPro" id="IPR013506">
    <property type="entry name" value="Topo_IIA_bsu_dom2"/>
</dbReference>
<evidence type="ECO:0000256" key="17">
    <source>
        <dbReference type="SAM" id="MobiDB-lite"/>
    </source>
</evidence>
<dbReference type="Pfam" id="PF16898">
    <property type="entry name" value="TOPRIM_C"/>
    <property type="match status" value="1"/>
</dbReference>
<dbReference type="PANTHER" id="PTHR10169:SF38">
    <property type="entry name" value="DNA TOPOISOMERASE 2"/>
    <property type="match status" value="1"/>
</dbReference>
<keyword evidence="21" id="KW-1185">Reference proteome</keyword>
<feature type="active site" description="O-(5'-phospho-DNA)-tyrosine intermediate" evidence="15">
    <location>
        <position position="817"/>
    </location>
</feature>
<dbReference type="SMART" id="SM00433">
    <property type="entry name" value="TOP2c"/>
    <property type="match status" value="1"/>
</dbReference>
<dbReference type="CDD" id="cd03365">
    <property type="entry name" value="TOPRIM_TopoIIA"/>
    <property type="match status" value="1"/>
</dbReference>
<dbReference type="FunFam" id="3.30.565.10:FF:000004">
    <property type="entry name" value="DNA topoisomerase 2"/>
    <property type="match status" value="1"/>
</dbReference>
<dbReference type="SUPFAM" id="SSF56719">
    <property type="entry name" value="Type II DNA topoisomerase"/>
    <property type="match status" value="1"/>
</dbReference>
<dbReference type="InterPro" id="IPR003594">
    <property type="entry name" value="HATPase_dom"/>
</dbReference>
<evidence type="ECO:0000256" key="7">
    <source>
        <dbReference type="ARBA" id="ARBA00022723"/>
    </source>
</evidence>
<evidence type="ECO:0000256" key="15">
    <source>
        <dbReference type="PROSITE-ProRule" id="PRU01384"/>
    </source>
</evidence>
<feature type="compositionally biased region" description="Basic residues" evidence="17">
    <location>
        <begin position="1193"/>
        <end position="1202"/>
    </location>
</feature>
<dbReference type="Gene3D" id="3.30.1490.30">
    <property type="match status" value="1"/>
</dbReference>
<reference evidence="20 21" key="1">
    <citation type="submission" date="2018-08" db="EMBL/GenBank/DDBJ databases">
        <title>Genome and evolution of the arbuscular mycorrhizal fungus Diversispora epigaea (formerly Glomus versiforme) and its bacterial endosymbionts.</title>
        <authorList>
            <person name="Sun X."/>
            <person name="Fei Z."/>
            <person name="Harrison M."/>
        </authorList>
    </citation>
    <scope>NUCLEOTIDE SEQUENCE [LARGE SCALE GENOMIC DNA]</scope>
    <source>
        <strain evidence="20 21">IT104</strain>
    </source>
</reference>
<feature type="domain" description="Topo IIA-type catalytic" evidence="19">
    <location>
        <begin position="727"/>
        <end position="1162"/>
    </location>
</feature>
<evidence type="ECO:0000256" key="9">
    <source>
        <dbReference type="ARBA" id="ARBA00022840"/>
    </source>
</evidence>
<dbReference type="GO" id="GO:0005634">
    <property type="term" value="C:nucleus"/>
    <property type="evidence" value="ECO:0007669"/>
    <property type="project" value="TreeGrafter"/>
</dbReference>
<evidence type="ECO:0000256" key="4">
    <source>
        <dbReference type="ARBA" id="ARBA00011080"/>
    </source>
</evidence>
<dbReference type="EC" id="5.6.2.2" evidence="5 16"/>
<dbReference type="GO" id="GO:0046872">
    <property type="term" value="F:metal ion binding"/>
    <property type="evidence" value="ECO:0007669"/>
    <property type="project" value="UniProtKB-KW"/>
</dbReference>
<dbReference type="GO" id="GO:0003918">
    <property type="term" value="F:DNA topoisomerase type II (double strand cut, ATP-hydrolyzing) activity"/>
    <property type="evidence" value="ECO:0007669"/>
    <property type="project" value="UniProtKB-UniRule"/>
</dbReference>
<dbReference type="InterPro" id="IPR031660">
    <property type="entry name" value="TOPRIM_C"/>
</dbReference>
<evidence type="ECO:0000256" key="10">
    <source>
        <dbReference type="ARBA" id="ARBA00022842"/>
    </source>
</evidence>
<dbReference type="Gene3D" id="3.90.199.10">
    <property type="entry name" value="Topoisomerase II, domain 5"/>
    <property type="match status" value="1"/>
</dbReference>
<dbReference type="Pfam" id="PF01751">
    <property type="entry name" value="Toprim"/>
    <property type="match status" value="1"/>
</dbReference>
<dbReference type="SMART" id="SM00434">
    <property type="entry name" value="TOP4c"/>
    <property type="match status" value="1"/>
</dbReference>
<protein>
    <recommendedName>
        <fullName evidence="6 16">DNA topoisomerase 2</fullName>
        <ecNumber evidence="5 16">5.6.2.2</ecNumber>
    </recommendedName>
</protein>
<dbReference type="Gene3D" id="3.30.230.10">
    <property type="match status" value="1"/>
</dbReference>
<keyword evidence="13 15" id="KW-0413">Isomerase</keyword>
<evidence type="ECO:0000256" key="16">
    <source>
        <dbReference type="RuleBase" id="RU362094"/>
    </source>
</evidence>
<comment type="cofactor">
    <cofactor evidence="3">
        <name>Mg(2+)</name>
        <dbReference type="ChEBI" id="CHEBI:18420"/>
    </cofactor>
</comment>
<feature type="compositionally biased region" description="Basic and acidic residues" evidence="17">
    <location>
        <begin position="1179"/>
        <end position="1192"/>
    </location>
</feature>
<dbReference type="GO" id="GO:0003677">
    <property type="term" value="F:DNA binding"/>
    <property type="evidence" value="ECO:0007669"/>
    <property type="project" value="UniProtKB-UniRule"/>
</dbReference>
<dbReference type="InterPro" id="IPR050634">
    <property type="entry name" value="DNA_Topoisomerase_II"/>
</dbReference>
<accession>A0A397IPB8</accession>
<dbReference type="GO" id="GO:0000712">
    <property type="term" value="P:resolution of meiotic recombination intermediates"/>
    <property type="evidence" value="ECO:0007669"/>
    <property type="project" value="TreeGrafter"/>
</dbReference>
<keyword evidence="7" id="KW-0479">Metal-binding</keyword>